<keyword evidence="3" id="KW-1185">Reference proteome</keyword>
<dbReference type="InParanoid" id="A0A2K2AMN9"/>
<proteinExistence type="predicted"/>
<feature type="compositionally biased region" description="Polar residues" evidence="1">
    <location>
        <begin position="99"/>
        <end position="115"/>
    </location>
</feature>
<sequence length="115" mass="13119">MDRNNGVGKNAHLKKLENATENLKLFKTEDTATTRLTFALEHAFSTFNVPFIAGSITSTQNHDKRAHLLINHQETPSDFIEKFEDRHSYLRVRSCRGGNRTSNMKDSLASLNSRR</sequence>
<organism evidence="2 3">
    <name type="scientific">Populus trichocarpa</name>
    <name type="common">Western balsam poplar</name>
    <name type="synonym">Populus balsamifera subsp. trichocarpa</name>
    <dbReference type="NCBI Taxonomy" id="3694"/>
    <lineage>
        <taxon>Eukaryota</taxon>
        <taxon>Viridiplantae</taxon>
        <taxon>Streptophyta</taxon>
        <taxon>Embryophyta</taxon>
        <taxon>Tracheophyta</taxon>
        <taxon>Spermatophyta</taxon>
        <taxon>Magnoliopsida</taxon>
        <taxon>eudicotyledons</taxon>
        <taxon>Gunneridae</taxon>
        <taxon>Pentapetalae</taxon>
        <taxon>rosids</taxon>
        <taxon>fabids</taxon>
        <taxon>Malpighiales</taxon>
        <taxon>Salicaceae</taxon>
        <taxon>Saliceae</taxon>
        <taxon>Populus</taxon>
    </lineage>
</organism>
<reference evidence="2 3" key="1">
    <citation type="journal article" date="2006" name="Science">
        <title>The genome of black cottonwood, Populus trichocarpa (Torr. &amp; Gray).</title>
        <authorList>
            <person name="Tuskan G.A."/>
            <person name="Difazio S."/>
            <person name="Jansson S."/>
            <person name="Bohlmann J."/>
            <person name="Grigoriev I."/>
            <person name="Hellsten U."/>
            <person name="Putnam N."/>
            <person name="Ralph S."/>
            <person name="Rombauts S."/>
            <person name="Salamov A."/>
            <person name="Schein J."/>
            <person name="Sterck L."/>
            <person name="Aerts A."/>
            <person name="Bhalerao R.R."/>
            <person name="Bhalerao R.P."/>
            <person name="Blaudez D."/>
            <person name="Boerjan W."/>
            <person name="Brun A."/>
            <person name="Brunner A."/>
            <person name="Busov V."/>
            <person name="Campbell M."/>
            <person name="Carlson J."/>
            <person name="Chalot M."/>
            <person name="Chapman J."/>
            <person name="Chen G.L."/>
            <person name="Cooper D."/>
            <person name="Coutinho P.M."/>
            <person name="Couturier J."/>
            <person name="Covert S."/>
            <person name="Cronk Q."/>
            <person name="Cunningham R."/>
            <person name="Davis J."/>
            <person name="Degroeve S."/>
            <person name="Dejardin A."/>
            <person name="Depamphilis C."/>
            <person name="Detter J."/>
            <person name="Dirks B."/>
            <person name="Dubchak I."/>
            <person name="Duplessis S."/>
            <person name="Ehlting J."/>
            <person name="Ellis B."/>
            <person name="Gendler K."/>
            <person name="Goodstein D."/>
            <person name="Gribskov M."/>
            <person name="Grimwood J."/>
            <person name="Groover A."/>
            <person name="Gunter L."/>
            <person name="Hamberger B."/>
            <person name="Heinze B."/>
            <person name="Helariutta Y."/>
            <person name="Henrissat B."/>
            <person name="Holligan D."/>
            <person name="Holt R."/>
            <person name="Huang W."/>
            <person name="Islam-Faridi N."/>
            <person name="Jones S."/>
            <person name="Jones-Rhoades M."/>
            <person name="Jorgensen R."/>
            <person name="Joshi C."/>
            <person name="Kangasjarvi J."/>
            <person name="Karlsson J."/>
            <person name="Kelleher C."/>
            <person name="Kirkpatrick R."/>
            <person name="Kirst M."/>
            <person name="Kohler A."/>
            <person name="Kalluri U."/>
            <person name="Larimer F."/>
            <person name="Leebens-Mack J."/>
            <person name="Leple J.C."/>
            <person name="Locascio P."/>
            <person name="Lou Y."/>
            <person name="Lucas S."/>
            <person name="Martin F."/>
            <person name="Montanini B."/>
            <person name="Napoli C."/>
            <person name="Nelson D.R."/>
            <person name="Nelson C."/>
            <person name="Nieminen K."/>
            <person name="Nilsson O."/>
            <person name="Pereda V."/>
            <person name="Peter G."/>
            <person name="Philippe R."/>
            <person name="Pilate G."/>
            <person name="Poliakov A."/>
            <person name="Razumovskaya J."/>
            <person name="Richardson P."/>
            <person name="Rinaldi C."/>
            <person name="Ritland K."/>
            <person name="Rouze P."/>
            <person name="Ryaboy D."/>
            <person name="Schmutz J."/>
            <person name="Schrader J."/>
            <person name="Segerman B."/>
            <person name="Shin H."/>
            <person name="Siddiqui A."/>
            <person name="Sterky F."/>
            <person name="Terry A."/>
            <person name="Tsai C.J."/>
            <person name="Uberbacher E."/>
            <person name="Unneberg P."/>
            <person name="Vahala J."/>
            <person name="Wall K."/>
            <person name="Wessler S."/>
            <person name="Yang G."/>
            <person name="Yin T."/>
            <person name="Douglas C."/>
            <person name="Marra M."/>
            <person name="Sandberg G."/>
            <person name="Van de Peer Y."/>
            <person name="Rokhsar D."/>
        </authorList>
    </citation>
    <scope>NUCLEOTIDE SEQUENCE [LARGE SCALE GENOMIC DNA]</scope>
    <source>
        <strain evidence="3">cv. Nisqually</strain>
    </source>
</reference>
<name>A0A2K2AMN9_POPTR</name>
<accession>A0A2K2AMN9</accession>
<dbReference type="AlphaFoldDB" id="A0A2K2AMN9"/>
<feature type="region of interest" description="Disordered" evidence="1">
    <location>
        <begin position="96"/>
        <end position="115"/>
    </location>
</feature>
<evidence type="ECO:0000256" key="1">
    <source>
        <dbReference type="SAM" id="MobiDB-lite"/>
    </source>
</evidence>
<evidence type="ECO:0000313" key="3">
    <source>
        <dbReference type="Proteomes" id="UP000006729"/>
    </source>
</evidence>
<evidence type="ECO:0000313" key="2">
    <source>
        <dbReference type="EMBL" id="PNT38788.1"/>
    </source>
</evidence>
<dbReference type="Proteomes" id="UP000006729">
    <property type="component" value="Chromosome 5"/>
</dbReference>
<gene>
    <name evidence="2" type="ORF">POPTR_005G256900</name>
</gene>
<dbReference type="EMBL" id="CM009294">
    <property type="protein sequence ID" value="PNT38788.1"/>
    <property type="molecule type" value="Genomic_DNA"/>
</dbReference>
<protein>
    <submittedName>
        <fullName evidence="2">Uncharacterized protein</fullName>
    </submittedName>
</protein>